<reference evidence="1" key="1">
    <citation type="submission" date="2022-10" db="EMBL/GenBank/DDBJ databases">
        <title>Culturing micro-colonial fungi from biological soil crusts in the Mojave desert and describing Neophaeococcomyces mojavensis, and introducing the new genera and species Taxawa tesnikishii.</title>
        <authorList>
            <person name="Kurbessoian T."/>
            <person name="Stajich J.E."/>
        </authorList>
    </citation>
    <scope>NUCLEOTIDE SEQUENCE</scope>
    <source>
        <strain evidence="1">JES_115</strain>
    </source>
</reference>
<keyword evidence="2" id="KW-1185">Reference proteome</keyword>
<name>A0ACC2ZJM7_9PEZI</name>
<dbReference type="Proteomes" id="UP001172680">
    <property type="component" value="Unassembled WGS sequence"/>
</dbReference>
<dbReference type="EMBL" id="JAPDRP010000004">
    <property type="protein sequence ID" value="KAJ9647747.1"/>
    <property type="molecule type" value="Genomic_DNA"/>
</dbReference>
<proteinExistence type="predicted"/>
<sequence>MSILRDNLSAFVRLASEKPALIGLGNQSTAPAGRPTARDAPAEQAAVEAGGVAGVIGTMDVSESNVPGISSQWSSLRTPCLDQFDKSEAPSIPETYIHSLVLTSVNGLTESLAKFVLPLTVHNESRSKKKARAQEPSRQESMDPSRHETSGQEQPKGRLTRSQSYKKRTVPINPLALDSHTSYPRIRSAAAMVSGCWPAILATCSTFLNAALDADYYRALVRSIQKFTQTSLDTGPPSLNTRNLLCLRALLNLAIALGPTLGTAWSIVFEALQQADIIMASSTARGAQLVNRAGGQADSKSGNELAPEQNLHTEVAAVHAAVSRLFESTVDFPSEAFVEVLMALSDLLHDRPTSQGGLKGAPPSQTPTLERRFSNFSGVPIAAGPQARDYRFALARLADLIALNVERFASCDATESGWAYLTQELIMTSTNRSLTAPIRVMAASILSQVAQDVLKTAATEVSELRQDVESRVLAALQSEIDSLYAEDGHTDVEQGEADPDVHATALSALKSILEQCGDTLTAGWSSIFAIILSVFEDDEGLEEIIEGTDNPANSPGSTKIHAPEFISLELGRSAFGALQLICTDFLSLVPGHCMVTLIDTLSRFCSQTEDLNISLTTVTFCWNTSDFLYGRMDGTSLEATAADLQGLDATAGQIRDDAGDGSITASWLYLLLQLMNSATDERPEVRHGAIHSILRIFENYGSELSLPTWQLCVRIILFGLINTNIRRQRQLRTQSKDDLRTIRAWNETSKLVIERTASLFPSRATLQATEFSQLWQRMLEYFRAYLACQSHELEAVVFTAITTILRGIDAPSSVDASMIQSTQALWLEHCPTEGSTSDLKEDNQAAFLAYVKCFREIYRLTENIAKDQSTTQIVANLESCIRCSDSQPYAPDVDKLTPLQEEVTSCIRMLRTDASDVTSTIINMLANIVSLPFENLLAMESEAIPKRPTFVAISKSAMDLLQSLVEQHLSERELFGSGALLKTLNSLAVPIRLKYRWRLEGKAPTPWQKATTVVLAILEPMLAEAKRQLIGKDIMNPLWDQIVSIADSIANADHVSAPLSTPIHSDETFDISALTRLRDLITPDLGSSTIPDAARRAYTSSLFQHSLIYKTEPGEIPSTAPSPCKTSTPSASAAPDDDHDTPSAAAASSERIRLAQAAAPYLILRCALPIKAYIADQPLRGRMPQPYGQRQELLFVLRGLRQLESEPRAIPEAEGVRSARRRHLVRLFPLLTRAIAVRNGNDKVVEELVRLLQAVGEEFGVE</sequence>
<evidence type="ECO:0000313" key="1">
    <source>
        <dbReference type="EMBL" id="KAJ9647747.1"/>
    </source>
</evidence>
<protein>
    <submittedName>
        <fullName evidence="1">Endocytosis and vacuole integrity protein</fullName>
    </submittedName>
</protein>
<organism evidence="1 2">
    <name type="scientific">Coniosporium tulheliwenetii</name>
    <dbReference type="NCBI Taxonomy" id="3383036"/>
    <lineage>
        <taxon>Eukaryota</taxon>
        <taxon>Fungi</taxon>
        <taxon>Dikarya</taxon>
        <taxon>Ascomycota</taxon>
        <taxon>Pezizomycotina</taxon>
        <taxon>Dothideomycetes</taxon>
        <taxon>Dothideomycetes incertae sedis</taxon>
        <taxon>Coniosporium</taxon>
    </lineage>
</organism>
<comment type="caution">
    <text evidence="1">The sequence shown here is derived from an EMBL/GenBank/DDBJ whole genome shotgun (WGS) entry which is preliminary data.</text>
</comment>
<gene>
    <name evidence="1" type="primary">MON2</name>
    <name evidence="1" type="ORF">H2199_001521</name>
</gene>
<evidence type="ECO:0000313" key="2">
    <source>
        <dbReference type="Proteomes" id="UP001172680"/>
    </source>
</evidence>
<accession>A0ACC2ZJM7</accession>